<proteinExistence type="predicted"/>
<keyword evidence="2" id="KW-1185">Reference proteome</keyword>
<evidence type="ECO:0000313" key="1">
    <source>
        <dbReference type="EMBL" id="CAG8857597.1"/>
    </source>
</evidence>
<name>A0ABN7XT08_GIGMA</name>
<organism evidence="1 2">
    <name type="scientific">Gigaspora margarita</name>
    <dbReference type="NCBI Taxonomy" id="4874"/>
    <lineage>
        <taxon>Eukaryota</taxon>
        <taxon>Fungi</taxon>
        <taxon>Fungi incertae sedis</taxon>
        <taxon>Mucoromycota</taxon>
        <taxon>Glomeromycotina</taxon>
        <taxon>Glomeromycetes</taxon>
        <taxon>Diversisporales</taxon>
        <taxon>Gigasporaceae</taxon>
        <taxon>Gigaspora</taxon>
    </lineage>
</organism>
<feature type="non-terminal residue" evidence="1">
    <location>
        <position position="129"/>
    </location>
</feature>
<accession>A0ABN7XT08</accession>
<dbReference type="Proteomes" id="UP000789901">
    <property type="component" value="Unassembled WGS sequence"/>
</dbReference>
<reference evidence="1 2" key="1">
    <citation type="submission" date="2021-06" db="EMBL/GenBank/DDBJ databases">
        <authorList>
            <person name="Kallberg Y."/>
            <person name="Tangrot J."/>
            <person name="Rosling A."/>
        </authorList>
    </citation>
    <scope>NUCLEOTIDE SEQUENCE [LARGE SCALE GENOMIC DNA]</scope>
    <source>
        <strain evidence="1 2">120-4 pot B 10/14</strain>
    </source>
</reference>
<dbReference type="EMBL" id="CAJVQB010172766">
    <property type="protein sequence ID" value="CAG8857597.1"/>
    <property type="molecule type" value="Genomic_DNA"/>
</dbReference>
<sequence>SAAKMEFITKLRQITDIPLPEPAKLPQKVVSKKGSLSNAGTKKKKMLNNITKLKNKPVQQQLILFKQSFISCSSSKLYEANIPKFMYQHISAYFDVADNGNCGFRTIAISIEKPEGFWPDVREHIYKEL</sequence>
<protein>
    <submittedName>
        <fullName evidence="1">33832_t:CDS:1</fullName>
    </submittedName>
</protein>
<comment type="caution">
    <text evidence="1">The sequence shown here is derived from an EMBL/GenBank/DDBJ whole genome shotgun (WGS) entry which is preliminary data.</text>
</comment>
<feature type="non-terminal residue" evidence="1">
    <location>
        <position position="1"/>
    </location>
</feature>
<evidence type="ECO:0000313" key="2">
    <source>
        <dbReference type="Proteomes" id="UP000789901"/>
    </source>
</evidence>
<gene>
    <name evidence="1" type="ORF">GMARGA_LOCUS46416</name>
</gene>